<dbReference type="AlphaFoldDB" id="A0A4R0RH40"/>
<evidence type="ECO:0000313" key="3">
    <source>
        <dbReference type="Proteomes" id="UP000292702"/>
    </source>
</evidence>
<comment type="caution">
    <text evidence="2">The sequence shown here is derived from an EMBL/GenBank/DDBJ whole genome shotgun (WGS) entry which is preliminary data.</text>
</comment>
<feature type="compositionally biased region" description="Low complexity" evidence="1">
    <location>
        <begin position="67"/>
        <end position="81"/>
    </location>
</feature>
<feature type="region of interest" description="Disordered" evidence="1">
    <location>
        <begin position="57"/>
        <end position="85"/>
    </location>
</feature>
<accession>A0A4R0RH40</accession>
<dbReference type="EMBL" id="RWJN01000125">
    <property type="protein sequence ID" value="TCD66676.1"/>
    <property type="molecule type" value="Genomic_DNA"/>
</dbReference>
<evidence type="ECO:0000256" key="1">
    <source>
        <dbReference type="SAM" id="MobiDB-lite"/>
    </source>
</evidence>
<organism evidence="2 3">
    <name type="scientific">Steccherinum ochraceum</name>
    <dbReference type="NCBI Taxonomy" id="92696"/>
    <lineage>
        <taxon>Eukaryota</taxon>
        <taxon>Fungi</taxon>
        <taxon>Dikarya</taxon>
        <taxon>Basidiomycota</taxon>
        <taxon>Agaricomycotina</taxon>
        <taxon>Agaricomycetes</taxon>
        <taxon>Polyporales</taxon>
        <taxon>Steccherinaceae</taxon>
        <taxon>Steccherinum</taxon>
    </lineage>
</organism>
<name>A0A4R0RH40_9APHY</name>
<reference evidence="2 3" key="1">
    <citation type="submission" date="2018-11" db="EMBL/GenBank/DDBJ databases">
        <title>Genome assembly of Steccherinum ochraceum LE-BIN_3174, the white-rot fungus of the Steccherinaceae family (The Residual Polyporoid clade, Polyporales, Basidiomycota).</title>
        <authorList>
            <person name="Fedorova T.V."/>
            <person name="Glazunova O.A."/>
            <person name="Landesman E.O."/>
            <person name="Moiseenko K.V."/>
            <person name="Psurtseva N.V."/>
            <person name="Savinova O.S."/>
            <person name="Shakhova N.V."/>
            <person name="Tyazhelova T.V."/>
            <person name="Vasina D.V."/>
        </authorList>
    </citation>
    <scope>NUCLEOTIDE SEQUENCE [LARGE SCALE GENOMIC DNA]</scope>
    <source>
        <strain evidence="2 3">LE-BIN_3174</strain>
    </source>
</reference>
<dbReference type="Proteomes" id="UP000292702">
    <property type="component" value="Unassembled WGS sequence"/>
</dbReference>
<gene>
    <name evidence="2" type="ORF">EIP91_001029</name>
</gene>
<protein>
    <submittedName>
        <fullName evidence="2">Uncharacterized protein</fullName>
    </submittedName>
</protein>
<evidence type="ECO:0000313" key="2">
    <source>
        <dbReference type="EMBL" id="TCD66676.1"/>
    </source>
</evidence>
<sequence>MTGKRKESSEEDTSAKVVKRVKKAEAEKSPWQRLQKPAVLALCQFIFELADAARTAQITPPGDPSVTTTHSTTTHSTAATSDVPARASVGVPDVVGYEYNAGSGQGGCVLAGAGGGAMIQWGSEVPRQTDEV</sequence>
<proteinExistence type="predicted"/>
<keyword evidence="3" id="KW-1185">Reference proteome</keyword>